<evidence type="ECO:0000259" key="2">
    <source>
        <dbReference type="PROSITE" id="PS50206"/>
    </source>
</evidence>
<dbReference type="CDD" id="cd00158">
    <property type="entry name" value="RHOD"/>
    <property type="match status" value="1"/>
</dbReference>
<dbReference type="EMBL" id="PHGZ01000009">
    <property type="protein sequence ID" value="PJG83266.1"/>
    <property type="molecule type" value="Genomic_DNA"/>
</dbReference>
<dbReference type="PANTHER" id="PTHR43031">
    <property type="entry name" value="FAD-DEPENDENT OXIDOREDUCTASE"/>
    <property type="match status" value="1"/>
</dbReference>
<feature type="domain" description="Rhodanese" evidence="2">
    <location>
        <begin position="54"/>
        <end position="145"/>
    </location>
</feature>
<dbReference type="Proteomes" id="UP000230282">
    <property type="component" value="Unassembled WGS sequence"/>
</dbReference>
<dbReference type="SMART" id="SM00450">
    <property type="entry name" value="RHOD"/>
    <property type="match status" value="1"/>
</dbReference>
<keyword evidence="4" id="KW-1185">Reference proteome</keyword>
<dbReference type="RefSeq" id="WP_100296389.1">
    <property type="nucleotide sequence ID" value="NZ_PHGZ01000009.1"/>
</dbReference>
<dbReference type="OrthoDB" id="9808735at2"/>
<dbReference type="InterPro" id="IPR001763">
    <property type="entry name" value="Rhodanese-like_dom"/>
</dbReference>
<dbReference type="SUPFAM" id="SSF52821">
    <property type="entry name" value="Rhodanese/Cell cycle control phosphatase"/>
    <property type="match status" value="1"/>
</dbReference>
<evidence type="ECO:0000256" key="1">
    <source>
        <dbReference type="SAM" id="Phobius"/>
    </source>
</evidence>
<keyword evidence="1" id="KW-0812">Transmembrane</keyword>
<organism evidence="3 4">
    <name type="scientific">Caviibacterium pharyngocola</name>
    <dbReference type="NCBI Taxonomy" id="28159"/>
    <lineage>
        <taxon>Bacteria</taxon>
        <taxon>Pseudomonadati</taxon>
        <taxon>Pseudomonadota</taxon>
        <taxon>Gammaproteobacteria</taxon>
        <taxon>Pasteurellales</taxon>
        <taxon>Pasteurellaceae</taxon>
        <taxon>Caviibacterium</taxon>
    </lineage>
</organism>
<keyword evidence="1" id="KW-0472">Membrane</keyword>
<dbReference type="PROSITE" id="PS50206">
    <property type="entry name" value="RHODANESE_3"/>
    <property type="match status" value="1"/>
</dbReference>
<protein>
    <submittedName>
        <fullName evidence="3">Rhodanese-like domain-containing protein</fullName>
    </submittedName>
</protein>
<dbReference type="InterPro" id="IPR050229">
    <property type="entry name" value="GlpE_sulfurtransferase"/>
</dbReference>
<sequence>MQEFIPMATAFAKNHTLMVMAWIAVFVMVIYTTVKALTTKVKIVDNAEAVRLMNNEEAIVIDLRTLDEFERGHIINSINVLPSEIKNQNLGKIEHHKDTPVILACATGMTAGASAELLAKQGFSRVYSLKEGITGWRSANLPLVKKNK</sequence>
<reference evidence="3 4" key="1">
    <citation type="submission" date="2017-11" db="EMBL/GenBank/DDBJ databases">
        <title>Reclassification of Bisgaard taxon 5 as Caviibacterium pharyngocola gen. nov., sp. nov.</title>
        <authorList>
            <person name="Christensen H."/>
        </authorList>
    </citation>
    <scope>NUCLEOTIDE SEQUENCE [LARGE SCALE GENOMIC DNA]</scope>
    <source>
        <strain evidence="3 4">7_3</strain>
    </source>
</reference>
<evidence type="ECO:0000313" key="3">
    <source>
        <dbReference type="EMBL" id="PJG83266.1"/>
    </source>
</evidence>
<evidence type="ECO:0000313" key="4">
    <source>
        <dbReference type="Proteomes" id="UP000230282"/>
    </source>
</evidence>
<proteinExistence type="predicted"/>
<dbReference type="PANTHER" id="PTHR43031:SF18">
    <property type="entry name" value="RHODANESE-RELATED SULFURTRANSFERASES"/>
    <property type="match status" value="1"/>
</dbReference>
<accession>A0A2M8RWJ7</accession>
<dbReference type="AlphaFoldDB" id="A0A2M8RWJ7"/>
<name>A0A2M8RWJ7_9PAST</name>
<dbReference type="InterPro" id="IPR036873">
    <property type="entry name" value="Rhodanese-like_dom_sf"/>
</dbReference>
<dbReference type="Pfam" id="PF00581">
    <property type="entry name" value="Rhodanese"/>
    <property type="match status" value="1"/>
</dbReference>
<feature type="transmembrane region" description="Helical" evidence="1">
    <location>
        <begin position="15"/>
        <end position="34"/>
    </location>
</feature>
<dbReference type="Gene3D" id="3.40.250.10">
    <property type="entry name" value="Rhodanese-like domain"/>
    <property type="match status" value="1"/>
</dbReference>
<gene>
    <name evidence="3" type="ORF">CVP04_04810</name>
</gene>
<keyword evidence="1" id="KW-1133">Transmembrane helix</keyword>
<comment type="caution">
    <text evidence="3">The sequence shown here is derived from an EMBL/GenBank/DDBJ whole genome shotgun (WGS) entry which is preliminary data.</text>
</comment>